<dbReference type="Proteomes" id="UP000299102">
    <property type="component" value="Unassembled WGS sequence"/>
</dbReference>
<feature type="compositionally biased region" description="Acidic residues" evidence="1">
    <location>
        <begin position="104"/>
        <end position="122"/>
    </location>
</feature>
<accession>A0A4C1VMR4</accession>
<organism evidence="2 3">
    <name type="scientific">Eumeta variegata</name>
    <name type="common">Bagworm moth</name>
    <name type="synonym">Eumeta japonica</name>
    <dbReference type="NCBI Taxonomy" id="151549"/>
    <lineage>
        <taxon>Eukaryota</taxon>
        <taxon>Metazoa</taxon>
        <taxon>Ecdysozoa</taxon>
        <taxon>Arthropoda</taxon>
        <taxon>Hexapoda</taxon>
        <taxon>Insecta</taxon>
        <taxon>Pterygota</taxon>
        <taxon>Neoptera</taxon>
        <taxon>Endopterygota</taxon>
        <taxon>Lepidoptera</taxon>
        <taxon>Glossata</taxon>
        <taxon>Ditrysia</taxon>
        <taxon>Tineoidea</taxon>
        <taxon>Psychidae</taxon>
        <taxon>Oiketicinae</taxon>
        <taxon>Eumeta</taxon>
    </lineage>
</organism>
<reference evidence="2 3" key="1">
    <citation type="journal article" date="2019" name="Commun. Biol.">
        <title>The bagworm genome reveals a unique fibroin gene that provides high tensile strength.</title>
        <authorList>
            <person name="Kono N."/>
            <person name="Nakamura H."/>
            <person name="Ohtoshi R."/>
            <person name="Tomita M."/>
            <person name="Numata K."/>
            <person name="Arakawa K."/>
        </authorList>
    </citation>
    <scope>NUCLEOTIDE SEQUENCE [LARGE SCALE GENOMIC DNA]</scope>
</reference>
<evidence type="ECO:0000313" key="3">
    <source>
        <dbReference type="Proteomes" id="UP000299102"/>
    </source>
</evidence>
<dbReference type="AlphaFoldDB" id="A0A4C1VMR4"/>
<evidence type="ECO:0000313" key="2">
    <source>
        <dbReference type="EMBL" id="GBP39647.1"/>
    </source>
</evidence>
<dbReference type="EMBL" id="BGZK01000369">
    <property type="protein sequence ID" value="GBP39647.1"/>
    <property type="molecule type" value="Genomic_DNA"/>
</dbReference>
<evidence type="ECO:0000256" key="1">
    <source>
        <dbReference type="SAM" id="MobiDB-lite"/>
    </source>
</evidence>
<keyword evidence="3" id="KW-1185">Reference proteome</keyword>
<protein>
    <submittedName>
        <fullName evidence="2">Uncharacterized protein</fullName>
    </submittedName>
</protein>
<dbReference type="OrthoDB" id="7699677at2759"/>
<feature type="region of interest" description="Disordered" evidence="1">
    <location>
        <begin position="98"/>
        <end position="122"/>
    </location>
</feature>
<sequence>MDDYVSLQRYESCRDSTRTKRRFKKSAQLPPNQLFIIATGKAASAQVDNFLLNVEKNAPGLDVIFDQYWYRSIKDNERSLRHEAPLIEYSISGPDQIRPKSDLVDEDDLSLAEDDSEDENLF</sequence>
<proteinExistence type="predicted"/>
<gene>
    <name evidence="2" type="ORF">EVAR_25470_1</name>
</gene>
<comment type="caution">
    <text evidence="2">The sequence shown here is derived from an EMBL/GenBank/DDBJ whole genome shotgun (WGS) entry which is preliminary data.</text>
</comment>
<name>A0A4C1VMR4_EUMVA</name>